<organism evidence="1 2">
    <name type="scientific">Candidatus Nanopelagicus hibericus</name>
    <dbReference type="NCBI Taxonomy" id="1884915"/>
    <lineage>
        <taxon>Bacteria</taxon>
        <taxon>Bacillati</taxon>
        <taxon>Actinomycetota</taxon>
        <taxon>Actinomycetes</taxon>
        <taxon>Candidatus Nanopelagicales</taxon>
        <taxon>Candidatus Nanopelagicaceae</taxon>
        <taxon>Candidatus Nanopelagicus</taxon>
    </lineage>
</organism>
<dbReference type="GO" id="GO:0008237">
    <property type="term" value="F:metallopeptidase activity"/>
    <property type="evidence" value="ECO:0007669"/>
    <property type="project" value="UniProtKB-KW"/>
</dbReference>
<keyword evidence="1" id="KW-0482">Metalloprotease</keyword>
<protein>
    <submittedName>
        <fullName evidence="1">M6 family metalloprotease</fullName>
    </submittedName>
</protein>
<keyword evidence="1" id="KW-0378">Hydrolase</keyword>
<accession>A0A249KAU5</accession>
<dbReference type="AlphaFoldDB" id="A0A249KAU5"/>
<dbReference type="GO" id="GO:0006508">
    <property type="term" value="P:proteolysis"/>
    <property type="evidence" value="ECO:0007669"/>
    <property type="project" value="UniProtKB-KW"/>
</dbReference>
<dbReference type="KEGG" id="nhi:B1s21160_01360"/>
<name>A0A249KAU5_9ACTN</name>
<keyword evidence="1" id="KW-0645">Protease</keyword>
<reference evidence="1 2" key="1">
    <citation type="submission" date="2016-07" db="EMBL/GenBank/DDBJ databases">
        <title>High microdiversification within the ubiquitous acI lineage of Actinobacteria.</title>
        <authorList>
            <person name="Neuenschwander S.M."/>
            <person name="Salcher M."/>
            <person name="Ghai R."/>
            <person name="Pernthaler J."/>
        </authorList>
    </citation>
    <scope>NUCLEOTIDE SEQUENCE [LARGE SCALE GENOMIC DNA]</scope>
    <source>
        <strain evidence="1">MMS-21-160</strain>
    </source>
</reference>
<dbReference type="PANTHER" id="PTHR41775:SF1">
    <property type="entry name" value="PEPTIDASE M6-LIKE DOMAIN-CONTAINING PROTEIN"/>
    <property type="match status" value="1"/>
</dbReference>
<sequence>MKSGKKLVWDKGVSAVVAVDLLADCKLPVADGRGDVSIGGWPRIDERLKSTGGVISTVVMVDFPDSPASMTPTDAFARISPSADVFNEMSYGKLSYTFKPQLKWYRMSKKSTDYVAGGWTFIKHREYITEAAKLADVDIDFSKTDSLIILANPDSTGIGNSGPAFAAIRKNGITLDGKYISNGATSAYDLNNWKSIWLNHEVTHTLGLVDLYAFTQSNSANRYDGFRYTGEFSYMGFSSYESNAPSLFAFERWNLGWINDSQIKCLKDAKSTELISPVQTSGGVKAVVIPISRTKAVVIESRRAIGIDKNIAKSGALVYVVDSSIQSGQGPVRVFPSDVSSDPRYLKAPRALGESVTTEGITVKVTKSDDSGDTVEITKS</sequence>
<evidence type="ECO:0000313" key="2">
    <source>
        <dbReference type="Proteomes" id="UP000217171"/>
    </source>
</evidence>
<proteinExistence type="predicted"/>
<dbReference type="EMBL" id="CP016771">
    <property type="protein sequence ID" value="ASY13911.1"/>
    <property type="molecule type" value="Genomic_DNA"/>
</dbReference>
<gene>
    <name evidence="1" type="ORF">B1s21160_01360</name>
</gene>
<evidence type="ECO:0000313" key="1">
    <source>
        <dbReference type="EMBL" id="ASY13911.1"/>
    </source>
</evidence>
<keyword evidence="2" id="KW-1185">Reference proteome</keyword>
<dbReference type="Proteomes" id="UP000217171">
    <property type="component" value="Chromosome"/>
</dbReference>
<dbReference type="PANTHER" id="PTHR41775">
    <property type="entry name" value="SECRETED PROTEIN-RELATED"/>
    <property type="match status" value="1"/>
</dbReference>